<evidence type="ECO:0000256" key="6">
    <source>
        <dbReference type="PIRSR" id="PIRSR606710-2"/>
    </source>
</evidence>
<evidence type="ECO:0000313" key="10">
    <source>
        <dbReference type="Proteomes" id="UP001145087"/>
    </source>
</evidence>
<accession>A0A9X3FAL2</accession>
<dbReference type="InterPro" id="IPR006710">
    <property type="entry name" value="Glyco_hydro_43"/>
</dbReference>
<comment type="similarity">
    <text evidence="1 7">Belongs to the glycosyl hydrolase 43 family.</text>
</comment>
<keyword evidence="4" id="KW-0119">Carbohydrate metabolism</keyword>
<dbReference type="SUPFAM" id="SSF75005">
    <property type="entry name" value="Arabinanase/levansucrase/invertase"/>
    <property type="match status" value="1"/>
</dbReference>
<keyword evidence="8" id="KW-0732">Signal</keyword>
<keyword evidence="10" id="KW-1185">Reference proteome</keyword>
<feature type="signal peptide" evidence="8">
    <location>
        <begin position="1"/>
        <end position="28"/>
    </location>
</feature>
<dbReference type="Proteomes" id="UP001145087">
    <property type="component" value="Unassembled WGS sequence"/>
</dbReference>
<evidence type="ECO:0000256" key="8">
    <source>
        <dbReference type="SAM" id="SignalP"/>
    </source>
</evidence>
<name>A0A9X3FAL2_9BACT</name>
<evidence type="ECO:0000256" key="1">
    <source>
        <dbReference type="ARBA" id="ARBA00009865"/>
    </source>
</evidence>
<evidence type="ECO:0000256" key="4">
    <source>
        <dbReference type="ARBA" id="ARBA00023277"/>
    </source>
</evidence>
<dbReference type="Pfam" id="PF04616">
    <property type="entry name" value="Glyco_hydro_43"/>
    <property type="match status" value="1"/>
</dbReference>
<dbReference type="GO" id="GO:0004553">
    <property type="term" value="F:hydrolase activity, hydrolyzing O-glycosyl compounds"/>
    <property type="evidence" value="ECO:0007669"/>
    <property type="project" value="InterPro"/>
</dbReference>
<dbReference type="PANTHER" id="PTHR43772:SF2">
    <property type="entry name" value="PUTATIVE (AFU_ORTHOLOGUE AFUA_2G04480)-RELATED"/>
    <property type="match status" value="1"/>
</dbReference>
<evidence type="ECO:0000256" key="3">
    <source>
        <dbReference type="ARBA" id="ARBA00022801"/>
    </source>
</evidence>
<feature type="site" description="Important for catalytic activity, responsible for pKa modulation of the active site Glu and correct orientation of both the proton donor and substrate" evidence="6">
    <location>
        <position position="160"/>
    </location>
</feature>
<gene>
    <name evidence="9" type="ORF">OU798_03425</name>
</gene>
<comment type="caution">
    <text evidence="9">The sequence shown here is derived from an EMBL/GenBank/DDBJ whole genome shotgun (WGS) entry which is preliminary data.</text>
</comment>
<dbReference type="AlphaFoldDB" id="A0A9X3FAL2"/>
<dbReference type="InterPro" id="IPR052176">
    <property type="entry name" value="Glycosyl_Hydrlase_43_Enz"/>
</dbReference>
<keyword evidence="5 7" id="KW-0326">Glycosidase</keyword>
<reference evidence="9" key="1">
    <citation type="submission" date="2022-11" db="EMBL/GenBank/DDBJ databases">
        <title>Marilongibacter aestuarii gen. nov., sp. nov., isolated from tidal flat sediment.</title>
        <authorList>
            <person name="Jiayan W."/>
        </authorList>
    </citation>
    <scope>NUCLEOTIDE SEQUENCE</scope>
    <source>
        <strain evidence="9">Z1-6</strain>
    </source>
</reference>
<dbReference type="RefSeq" id="WP_343331713.1">
    <property type="nucleotide sequence ID" value="NZ_JAPOHD010000007.1"/>
</dbReference>
<dbReference type="GO" id="GO:0045493">
    <property type="term" value="P:xylan catabolic process"/>
    <property type="evidence" value="ECO:0007669"/>
    <property type="project" value="UniProtKB-KW"/>
</dbReference>
<protein>
    <submittedName>
        <fullName evidence="9">Family 43 glycosylhydrolase</fullName>
    </submittedName>
</protein>
<evidence type="ECO:0000313" key="9">
    <source>
        <dbReference type="EMBL" id="MCY1719375.1"/>
    </source>
</evidence>
<proteinExistence type="inferred from homology"/>
<evidence type="ECO:0000256" key="7">
    <source>
        <dbReference type="RuleBase" id="RU361187"/>
    </source>
</evidence>
<keyword evidence="3 7" id="KW-0378">Hydrolase</keyword>
<dbReference type="InterPro" id="IPR023296">
    <property type="entry name" value="Glyco_hydro_beta-prop_sf"/>
</dbReference>
<keyword evidence="2" id="KW-0624">Polysaccharide degradation</keyword>
<keyword evidence="2" id="KW-0858">Xylan degradation</keyword>
<sequence>MKNRRKFIRNVGLLTGGLYCLKFSSVLANETTRQSTIKLKNPLVDSPGMSDPHVLVEGDYCYVFTGYDIGFGVPDWIMPAWRIYRTSDFQSWEHVGTISPEDNFMGKGNTNCWAGDIVKRNGKYYWYFSNHNKTAGVMVASKPEGPYVDATGKPLVDSFDPSIFVDDDNTPYIIYGHHTYKIARLKDSMIELDEEPKEIVINRTTHFPDTDKNSLHKHNGIYYLSCSGYYATSRNLYGPYETKGLVGEGFGLDTGYAHGDFFQWKDDWYHVWCKYKDRSVDRIRDCFIAPVSYDENGLMSDDLSQIDRKYK</sequence>
<evidence type="ECO:0000256" key="5">
    <source>
        <dbReference type="ARBA" id="ARBA00023295"/>
    </source>
</evidence>
<dbReference type="CDD" id="cd08990">
    <property type="entry name" value="GH43_AXH_like"/>
    <property type="match status" value="1"/>
</dbReference>
<dbReference type="EMBL" id="JAPOHD010000007">
    <property type="protein sequence ID" value="MCY1719375.1"/>
    <property type="molecule type" value="Genomic_DNA"/>
</dbReference>
<dbReference type="Gene3D" id="2.115.10.20">
    <property type="entry name" value="Glycosyl hydrolase domain, family 43"/>
    <property type="match status" value="1"/>
</dbReference>
<dbReference type="PANTHER" id="PTHR43772">
    <property type="entry name" value="ENDO-1,4-BETA-XYLANASE"/>
    <property type="match status" value="1"/>
</dbReference>
<feature type="chain" id="PRO_5040930070" evidence="8">
    <location>
        <begin position="29"/>
        <end position="311"/>
    </location>
</feature>
<evidence type="ECO:0000256" key="2">
    <source>
        <dbReference type="ARBA" id="ARBA00022651"/>
    </source>
</evidence>
<organism evidence="9 10">
    <name type="scientific">Draconibacterium aestuarii</name>
    <dbReference type="NCBI Taxonomy" id="2998507"/>
    <lineage>
        <taxon>Bacteria</taxon>
        <taxon>Pseudomonadati</taxon>
        <taxon>Bacteroidota</taxon>
        <taxon>Bacteroidia</taxon>
        <taxon>Marinilabiliales</taxon>
        <taxon>Prolixibacteraceae</taxon>
        <taxon>Draconibacterium</taxon>
    </lineage>
</organism>